<protein>
    <submittedName>
        <fullName evidence="1">Uncharacterized protein</fullName>
    </submittedName>
</protein>
<proteinExistence type="predicted"/>
<dbReference type="SUPFAM" id="SSF53335">
    <property type="entry name" value="S-adenosyl-L-methionine-dependent methyltransferases"/>
    <property type="match status" value="1"/>
</dbReference>
<dbReference type="Proteomes" id="UP001211065">
    <property type="component" value="Unassembled WGS sequence"/>
</dbReference>
<organism evidence="1 2">
    <name type="scientific">Clydaea vesicula</name>
    <dbReference type="NCBI Taxonomy" id="447962"/>
    <lineage>
        <taxon>Eukaryota</taxon>
        <taxon>Fungi</taxon>
        <taxon>Fungi incertae sedis</taxon>
        <taxon>Chytridiomycota</taxon>
        <taxon>Chytridiomycota incertae sedis</taxon>
        <taxon>Chytridiomycetes</taxon>
        <taxon>Lobulomycetales</taxon>
        <taxon>Lobulomycetaceae</taxon>
        <taxon>Clydaea</taxon>
    </lineage>
</organism>
<sequence>MQERIEQFFINRPENTEIEARFFGYFAKKDSMVRVLEKYQSNIINISYTECRCKSSTNKNSTYRLRNNVELTCKTMLIRENFEDMWFNICVSSEEPVDITRKDEIFGQHPELIHINRYRIVYKDCYIDFGENVEVEITPQSTSESLYEAITWIIKELQDSSEIVTKTTFSMINNIKKSIDIVKPVTLTRYNVDLLEKAICISPKYDGERRLLILHGGKTIDVDMTDKIRFLDIPYRGMENVTVLDCELIADQYHIMEILIFNGKNLKDEGFAERIQHRENFGFHVKEYYLLNKLEDIMELYKHCTNPPAGHSINMPIDGIIIVTEHKILKWKPIITVDLRFSDNVPEKYQGWKIVDTNRNSSTGSLLTTNLLAGSVPLNIVCEFIINYKNRTLTFYRPRPDKAKPNSKKVFDSNTKFPIDDNAMKGIGFLFLRQYISLEKSSMLSTVYNNVKDKVLIDVGSGIGNDVNKWKTLKYKKIYCIEPRKEYIDIMYSRYGKSKNITTICDYISGYDNFSKRLPKASDVVSLFLCMQLFTNHDFEGLGKLLMSNLKIGGKLIGIICHNVEDYNDGILTCRRDNAFYTLTMKGTSVQNSRENIIDVDYIHSWILSLGFVNDFFVNIENRKYMPQNERKVLGWYMKFQYTKINP</sequence>
<reference evidence="1" key="1">
    <citation type="submission" date="2020-05" db="EMBL/GenBank/DDBJ databases">
        <title>Phylogenomic resolution of chytrid fungi.</title>
        <authorList>
            <person name="Stajich J.E."/>
            <person name="Amses K."/>
            <person name="Simmons R."/>
            <person name="Seto K."/>
            <person name="Myers J."/>
            <person name="Bonds A."/>
            <person name="Quandt C.A."/>
            <person name="Barry K."/>
            <person name="Liu P."/>
            <person name="Grigoriev I."/>
            <person name="Longcore J.E."/>
            <person name="James T.Y."/>
        </authorList>
    </citation>
    <scope>NUCLEOTIDE SEQUENCE</scope>
    <source>
        <strain evidence="1">JEL0476</strain>
    </source>
</reference>
<dbReference type="SUPFAM" id="SSF56091">
    <property type="entry name" value="DNA ligase/mRNA capping enzyme, catalytic domain"/>
    <property type="match status" value="1"/>
</dbReference>
<dbReference type="InterPro" id="IPR029063">
    <property type="entry name" value="SAM-dependent_MTases_sf"/>
</dbReference>
<dbReference type="EMBL" id="JADGJW010000106">
    <property type="protein sequence ID" value="KAJ3224069.1"/>
    <property type="molecule type" value="Genomic_DNA"/>
</dbReference>
<dbReference type="Gene3D" id="3.30.470.30">
    <property type="entry name" value="DNA ligase/mRNA capping enzyme"/>
    <property type="match status" value="1"/>
</dbReference>
<name>A0AAD5U840_9FUNG</name>
<dbReference type="AlphaFoldDB" id="A0AAD5U840"/>
<comment type="caution">
    <text evidence="1">The sequence shown here is derived from an EMBL/GenBank/DDBJ whole genome shotgun (WGS) entry which is preliminary data.</text>
</comment>
<keyword evidence="2" id="KW-1185">Reference proteome</keyword>
<evidence type="ECO:0000313" key="1">
    <source>
        <dbReference type="EMBL" id="KAJ3224069.1"/>
    </source>
</evidence>
<accession>A0AAD5U840</accession>
<dbReference type="Gene3D" id="3.40.50.150">
    <property type="entry name" value="Vaccinia Virus protein VP39"/>
    <property type="match status" value="1"/>
</dbReference>
<gene>
    <name evidence="1" type="ORF">HK099_000281</name>
</gene>
<evidence type="ECO:0000313" key="2">
    <source>
        <dbReference type="Proteomes" id="UP001211065"/>
    </source>
</evidence>